<organism evidence="1">
    <name type="scientific">Arcella intermedia</name>
    <dbReference type="NCBI Taxonomy" id="1963864"/>
    <lineage>
        <taxon>Eukaryota</taxon>
        <taxon>Amoebozoa</taxon>
        <taxon>Tubulinea</taxon>
        <taxon>Elardia</taxon>
        <taxon>Arcellinida</taxon>
        <taxon>Sphaerothecina</taxon>
        <taxon>Arcellidae</taxon>
        <taxon>Arcella</taxon>
    </lineage>
</organism>
<evidence type="ECO:0000313" key="1">
    <source>
        <dbReference type="EMBL" id="NDV31897.1"/>
    </source>
</evidence>
<evidence type="ECO:0008006" key="2">
    <source>
        <dbReference type="Google" id="ProtNLM"/>
    </source>
</evidence>
<dbReference type="PANTHER" id="PTHR35190:SF2">
    <property type="entry name" value="PROTEIN DCD1B"/>
    <property type="match status" value="1"/>
</dbReference>
<dbReference type="InterPro" id="IPR047794">
    <property type="entry name" value="C45_proenzyme-like"/>
</dbReference>
<dbReference type="NCBIfam" id="NF040521">
    <property type="entry name" value="C45_proenzyme"/>
    <property type="match status" value="1"/>
</dbReference>
<reference evidence="1" key="1">
    <citation type="journal article" date="2020" name="J. Eukaryot. Microbiol.">
        <title>De novo Sequencing, Assembly and Annotation of the Transcriptome for the Free-Living Testate Amoeba Arcella intermedia.</title>
        <authorList>
            <person name="Ribeiro G.M."/>
            <person name="Porfirio-Sousa A.L."/>
            <person name="Maurer-Alcala X.X."/>
            <person name="Katz L.A."/>
            <person name="Lahr D.J.G."/>
        </authorList>
    </citation>
    <scope>NUCLEOTIDE SEQUENCE</scope>
</reference>
<dbReference type="PANTHER" id="PTHR35190">
    <property type="entry name" value="PROTEIN DCD1B"/>
    <property type="match status" value="1"/>
</dbReference>
<sequence>MTKMRCLLEILDNWMVSLTGVLSLIGTLLVCVCANSCPGKPNLLPFNENDLHFVKSVPNGKLYQTSNIDPAISVVHLYGTPYQMGYAHGQLLKDLVDEFIPQVMQYLEDKVGTVLQFLPVWLQKIIEVEGLYAALELTYYATREYVDQRWIDEIQGIADGSGLDYQSIANLHVFPELIQAACSIVGAWGDSIKNTNGTLYQLRALDWSVDGPFQKWPALFVYHPNSDNGHPFSILSFAGFVGAITGYSSAPVGVCEKVWLSYNGTENRFGIPWHYLLRDILQFDSDVSDAITRIANAKRTCSIHVGLGDPQNFKLVEYGYDYIQVYDDVNYPVYEGHPKMKNLVYVNKHKQPSKEPCLGEALQEGYGSIDAEYLIRYVAAPHQTGDSHAAVYDFAQDSIYVSIASPYINGSFVPAYDRQYTKFNMTQLFSETQ</sequence>
<dbReference type="EMBL" id="GIBP01002928">
    <property type="protein sequence ID" value="NDV31897.1"/>
    <property type="molecule type" value="Transcribed_RNA"/>
</dbReference>
<dbReference type="InterPro" id="IPR047803">
    <property type="entry name" value="DCD1A/B-like"/>
</dbReference>
<dbReference type="AlphaFoldDB" id="A0A6B2L4U1"/>
<protein>
    <recommendedName>
        <fullName evidence="2">Acid ceramidase N-terminal domain-containing protein</fullName>
    </recommendedName>
</protein>
<dbReference type="Gene3D" id="3.60.60.10">
    <property type="entry name" value="Penicillin V Acylase, Chain A"/>
    <property type="match status" value="1"/>
</dbReference>
<name>A0A6B2L4U1_9EUKA</name>
<accession>A0A6B2L4U1</accession>
<proteinExistence type="predicted"/>